<dbReference type="GO" id="GO:0035999">
    <property type="term" value="P:tetrahydrofolate interconversion"/>
    <property type="evidence" value="ECO:0007669"/>
    <property type="project" value="TreeGrafter"/>
</dbReference>
<dbReference type="SUPFAM" id="SSF100950">
    <property type="entry name" value="NagB/RpiA/CoA transferase-like"/>
    <property type="match status" value="1"/>
</dbReference>
<comment type="similarity">
    <text evidence="1 4">Belongs to the 5-formyltetrahydrofolate cyclo-ligase family.</text>
</comment>
<dbReference type="AlphaFoldDB" id="A0AA86AKZ2"/>
<dbReference type="GO" id="GO:0005524">
    <property type="term" value="F:ATP binding"/>
    <property type="evidence" value="ECO:0007669"/>
    <property type="project" value="UniProtKB-KW"/>
</dbReference>
<dbReference type="Gene3D" id="3.40.50.10420">
    <property type="entry name" value="NagB/RpiA/CoA transferase-like"/>
    <property type="match status" value="1"/>
</dbReference>
<evidence type="ECO:0000256" key="3">
    <source>
        <dbReference type="ARBA" id="ARBA00022840"/>
    </source>
</evidence>
<keyword evidence="4" id="KW-0479">Metal-binding</keyword>
<keyword evidence="2 4" id="KW-0547">Nucleotide-binding</keyword>
<keyword evidence="4" id="KW-0460">Magnesium</keyword>
<evidence type="ECO:0000256" key="2">
    <source>
        <dbReference type="ARBA" id="ARBA00022741"/>
    </source>
</evidence>
<dbReference type="Proteomes" id="UP000019322">
    <property type="component" value="Chromosome"/>
</dbReference>
<dbReference type="GO" id="GO:0030272">
    <property type="term" value="F:5-formyltetrahydrofolate cyclo-ligase activity"/>
    <property type="evidence" value="ECO:0007669"/>
    <property type="project" value="UniProtKB-EC"/>
</dbReference>
<dbReference type="KEGG" id="smul:SMUL_1123"/>
<evidence type="ECO:0000256" key="4">
    <source>
        <dbReference type="RuleBase" id="RU361279"/>
    </source>
</evidence>
<evidence type="ECO:0000256" key="1">
    <source>
        <dbReference type="ARBA" id="ARBA00010638"/>
    </source>
</evidence>
<protein>
    <recommendedName>
        <fullName evidence="4">5-formyltetrahydrofolate cyclo-ligase</fullName>
        <ecNumber evidence="4">6.3.3.2</ecNumber>
    </recommendedName>
</protein>
<dbReference type="NCBIfam" id="TIGR02727">
    <property type="entry name" value="MTHFS_bact"/>
    <property type="match status" value="1"/>
</dbReference>
<gene>
    <name evidence="5" type="ORF">SMUL_1123</name>
</gene>
<dbReference type="InterPro" id="IPR037171">
    <property type="entry name" value="NagB/RpiA_transferase-like"/>
</dbReference>
<comment type="cofactor">
    <cofactor evidence="4">
        <name>Mg(2+)</name>
        <dbReference type="ChEBI" id="CHEBI:18420"/>
    </cofactor>
</comment>
<keyword evidence="3 4" id="KW-0067">ATP-binding</keyword>
<dbReference type="PANTHER" id="PTHR23407">
    <property type="entry name" value="ATPASE INHIBITOR/5-FORMYLTETRAHYDROFOLATE CYCLO-LIGASE"/>
    <property type="match status" value="1"/>
</dbReference>
<dbReference type="PANTHER" id="PTHR23407:SF1">
    <property type="entry name" value="5-FORMYLTETRAHYDROFOLATE CYCLO-LIGASE"/>
    <property type="match status" value="1"/>
</dbReference>
<dbReference type="Pfam" id="PF01812">
    <property type="entry name" value="5-FTHF_cyc-lig"/>
    <property type="match status" value="1"/>
</dbReference>
<reference evidence="5 6" key="1">
    <citation type="journal article" date="2014" name="Environ. Microbiol.">
        <title>Insights into organohalide respiration and the versatile catabolism of Sulfurospirillum multivorans gained from comparative genomics and physiological studies.</title>
        <authorList>
            <person name="Goris T."/>
            <person name="Schubert T."/>
            <person name="Gadkari J."/>
            <person name="Wubet T."/>
            <person name="Tarkka M."/>
            <person name="Buscot F."/>
            <person name="Adrian L."/>
            <person name="Diekert G."/>
        </authorList>
    </citation>
    <scope>NUCLEOTIDE SEQUENCE [LARGE SCALE GENOMIC DNA]</scope>
    <source>
        <strain evidence="6">DM 12446 / JCM 15788 / NBRC 109480</strain>
    </source>
</reference>
<dbReference type="InterPro" id="IPR024185">
    <property type="entry name" value="FTHF_cligase-like_sf"/>
</dbReference>
<evidence type="ECO:0000313" key="6">
    <source>
        <dbReference type="Proteomes" id="UP000019322"/>
    </source>
</evidence>
<sequence length="247" mass="28984">MRQRLLAKRHEVYYNGYDCIQTCLKVTTMQKIKFETKSDFRSFARAKLNFVHNAYKRDKIIEKQILEMVYRLKARSILLYVSLPIEASTRGVIATCRRRKCNVYVPFMEGISFKMVKWRLPSSRKKFNIEEPKNSFAVKPKIDFAIVPVIGVDGAFKRIGFGKGMYDRFFASLEPKPPIAFVQREFCMTQSLICEPHDIAADIYLTLYKTIIKRETNGLRVISGRRRCISKRRCRIFHRQKDGSCQL</sequence>
<dbReference type="GO" id="GO:0046872">
    <property type="term" value="F:metal ion binding"/>
    <property type="evidence" value="ECO:0007669"/>
    <property type="project" value="UniProtKB-KW"/>
</dbReference>
<comment type="catalytic activity">
    <reaction evidence="4">
        <text>(6S)-5-formyl-5,6,7,8-tetrahydrofolate + ATP = (6R)-5,10-methenyltetrahydrofolate + ADP + phosphate</text>
        <dbReference type="Rhea" id="RHEA:10488"/>
        <dbReference type="ChEBI" id="CHEBI:30616"/>
        <dbReference type="ChEBI" id="CHEBI:43474"/>
        <dbReference type="ChEBI" id="CHEBI:57455"/>
        <dbReference type="ChEBI" id="CHEBI:57457"/>
        <dbReference type="ChEBI" id="CHEBI:456216"/>
        <dbReference type="EC" id="6.3.3.2"/>
    </reaction>
</comment>
<dbReference type="EMBL" id="CP007201">
    <property type="protein sequence ID" value="AHJ12389.1"/>
    <property type="molecule type" value="Genomic_DNA"/>
</dbReference>
<proteinExistence type="inferred from homology"/>
<dbReference type="InterPro" id="IPR002698">
    <property type="entry name" value="FTHF_cligase"/>
</dbReference>
<evidence type="ECO:0000313" key="5">
    <source>
        <dbReference type="EMBL" id="AHJ12389.1"/>
    </source>
</evidence>
<organism evidence="5 6">
    <name type="scientific">Sulfurospirillum multivorans (strain DM 12446 / JCM 15788 / NBRC 109480)</name>
    <dbReference type="NCBI Taxonomy" id="1150621"/>
    <lineage>
        <taxon>Bacteria</taxon>
        <taxon>Pseudomonadati</taxon>
        <taxon>Campylobacterota</taxon>
        <taxon>Epsilonproteobacteria</taxon>
        <taxon>Campylobacterales</taxon>
        <taxon>Sulfurospirillaceae</taxon>
        <taxon>Sulfurospirillum</taxon>
    </lineage>
</organism>
<dbReference type="GO" id="GO:0009396">
    <property type="term" value="P:folic acid-containing compound biosynthetic process"/>
    <property type="evidence" value="ECO:0007669"/>
    <property type="project" value="TreeGrafter"/>
</dbReference>
<name>A0AA86AKZ2_SULMK</name>
<accession>A0AA86AKZ2</accession>
<dbReference type="EC" id="6.3.3.2" evidence="4"/>